<protein>
    <recommendedName>
        <fullName evidence="1">YopA central domain-containing protein</fullName>
    </recommendedName>
</protein>
<evidence type="ECO:0000313" key="2">
    <source>
        <dbReference type="EMBL" id="GGJ43725.1"/>
    </source>
</evidence>
<dbReference type="EMBL" id="BMOD01000014">
    <property type="protein sequence ID" value="GGJ43725.1"/>
    <property type="molecule type" value="Genomic_DNA"/>
</dbReference>
<gene>
    <name evidence="2" type="ORF">GCM10008938_32530</name>
</gene>
<dbReference type="Pfam" id="PF26308">
    <property type="entry name" value="YopA_M"/>
    <property type="match status" value="1"/>
</dbReference>
<accession>A0ABQ2D4B1</accession>
<feature type="domain" description="YopA central" evidence="1">
    <location>
        <begin position="183"/>
        <end position="252"/>
    </location>
</feature>
<dbReference type="InterPro" id="IPR058684">
    <property type="entry name" value="YopA_M"/>
</dbReference>
<sequence length="464" mass="51563">MVLQCPIENSCPNTFGLTKIDPKNHNVPWGRLAKQKTRYHQSMKKVPLPPKRKPLHLFDQPTHVELDVTPVLWEGNANFTFHDGANRQLPVSLIWQEGPRLTWDAAKHPLGVGHVDVQMDQLHAPNTKIDSTSGTAICLQVTSPATPCNIIEFHLINAKNLPGGRFGVGDFEVSLVQTLTPSKQPTTFTHLGQIERTDRTPFQPDQPDYLQLIEAITWTMTFISGGLVTPTILRGFDHNDEVVWSKFSAPRMIKRKPIDHNWIHPSTPNLSTLVQEVLHGSDALLSLPEWKDALRKSVDFYANAHSPEAVAAASLILLQAGLEKLVYTWDESPEAQALPSVKGGLGARLERMLQWASIPLEVPAQLPELAHLASQGKLLGDSKMNGPRVVAFVRNKFSHQPTPGHPPLTWQHESQAKELMARYLELLLLKLAEVKQPVSNRLVRGVRVQAGATEPLPWVSPGKA</sequence>
<comment type="caution">
    <text evidence="2">The sequence shown here is derived from an EMBL/GenBank/DDBJ whole genome shotgun (WGS) entry which is preliminary data.</text>
</comment>
<reference evidence="3" key="1">
    <citation type="journal article" date="2019" name="Int. J. Syst. Evol. Microbiol.">
        <title>The Global Catalogue of Microorganisms (GCM) 10K type strain sequencing project: providing services to taxonomists for standard genome sequencing and annotation.</title>
        <authorList>
            <consortium name="The Broad Institute Genomics Platform"/>
            <consortium name="The Broad Institute Genome Sequencing Center for Infectious Disease"/>
            <person name="Wu L."/>
            <person name="Ma J."/>
        </authorList>
    </citation>
    <scope>NUCLEOTIDE SEQUENCE [LARGE SCALE GENOMIC DNA]</scope>
    <source>
        <strain evidence="3">JCM 14370</strain>
    </source>
</reference>
<proteinExistence type="predicted"/>
<evidence type="ECO:0000313" key="3">
    <source>
        <dbReference type="Proteomes" id="UP000632222"/>
    </source>
</evidence>
<evidence type="ECO:0000259" key="1">
    <source>
        <dbReference type="Pfam" id="PF26308"/>
    </source>
</evidence>
<dbReference type="Proteomes" id="UP000632222">
    <property type="component" value="Unassembled WGS sequence"/>
</dbReference>
<organism evidence="2 3">
    <name type="scientific">Deinococcus roseus</name>
    <dbReference type="NCBI Taxonomy" id="392414"/>
    <lineage>
        <taxon>Bacteria</taxon>
        <taxon>Thermotogati</taxon>
        <taxon>Deinococcota</taxon>
        <taxon>Deinococci</taxon>
        <taxon>Deinococcales</taxon>
        <taxon>Deinococcaceae</taxon>
        <taxon>Deinococcus</taxon>
    </lineage>
</organism>
<keyword evidence="3" id="KW-1185">Reference proteome</keyword>
<name>A0ABQ2D4B1_9DEIO</name>